<keyword evidence="2" id="KW-1185">Reference proteome</keyword>
<dbReference type="AlphaFoldDB" id="A0AAN8FGC5"/>
<organism evidence="1 2">
    <name type="scientific">Trichostrongylus colubriformis</name>
    <name type="common">Black scour worm</name>
    <dbReference type="NCBI Taxonomy" id="6319"/>
    <lineage>
        <taxon>Eukaryota</taxon>
        <taxon>Metazoa</taxon>
        <taxon>Ecdysozoa</taxon>
        <taxon>Nematoda</taxon>
        <taxon>Chromadorea</taxon>
        <taxon>Rhabditida</taxon>
        <taxon>Rhabditina</taxon>
        <taxon>Rhabditomorpha</taxon>
        <taxon>Strongyloidea</taxon>
        <taxon>Trichostrongylidae</taxon>
        <taxon>Trichostrongylus</taxon>
    </lineage>
</organism>
<accession>A0AAN8FGC5</accession>
<gene>
    <name evidence="1" type="ORF">GCK32_016650</name>
</gene>
<name>A0AAN8FGC5_TRICO</name>
<comment type="caution">
    <text evidence="1">The sequence shown here is derived from an EMBL/GenBank/DDBJ whole genome shotgun (WGS) entry which is preliminary data.</text>
</comment>
<protein>
    <submittedName>
        <fullName evidence="1">Uncharacterized protein</fullName>
    </submittedName>
</protein>
<dbReference type="Proteomes" id="UP001331761">
    <property type="component" value="Unassembled WGS sequence"/>
</dbReference>
<evidence type="ECO:0000313" key="1">
    <source>
        <dbReference type="EMBL" id="KAK5973572.1"/>
    </source>
</evidence>
<evidence type="ECO:0000313" key="2">
    <source>
        <dbReference type="Proteomes" id="UP001331761"/>
    </source>
</evidence>
<reference evidence="1 2" key="1">
    <citation type="submission" date="2019-10" db="EMBL/GenBank/DDBJ databases">
        <title>Assembly and Annotation for the nematode Trichostrongylus colubriformis.</title>
        <authorList>
            <person name="Martin J."/>
        </authorList>
    </citation>
    <scope>NUCLEOTIDE SEQUENCE [LARGE SCALE GENOMIC DNA]</scope>
    <source>
        <strain evidence="1">G859</strain>
        <tissue evidence="1">Whole worm</tissue>
    </source>
</reference>
<sequence>MTNFCSQRKCTVDSNSCFGLPCNYGTCFCL</sequence>
<dbReference type="EMBL" id="WIXE01015310">
    <property type="protein sequence ID" value="KAK5973572.1"/>
    <property type="molecule type" value="Genomic_DNA"/>
</dbReference>
<proteinExistence type="predicted"/>